<feature type="transmembrane region" description="Helical" evidence="9">
    <location>
        <begin position="895"/>
        <end position="913"/>
    </location>
</feature>
<feature type="transmembrane region" description="Helical" evidence="9">
    <location>
        <begin position="505"/>
        <end position="524"/>
    </location>
</feature>
<accession>A0ABU3C311</accession>
<evidence type="ECO:0000256" key="5">
    <source>
        <dbReference type="ARBA" id="ARBA00022692"/>
    </source>
</evidence>
<evidence type="ECO:0000256" key="7">
    <source>
        <dbReference type="ARBA" id="ARBA00023136"/>
    </source>
</evidence>
<feature type="compositionally biased region" description="Pro residues" evidence="8">
    <location>
        <begin position="1077"/>
        <end position="1086"/>
    </location>
</feature>
<dbReference type="SUPFAM" id="SSF82714">
    <property type="entry name" value="Multidrug efflux transporter AcrB TolC docking domain, DN and DC subdomains"/>
    <property type="match status" value="2"/>
</dbReference>
<comment type="caution">
    <text evidence="10">The sequence shown here is derived from an EMBL/GenBank/DDBJ whole genome shotgun (WGS) entry which is preliminary data.</text>
</comment>
<evidence type="ECO:0000256" key="6">
    <source>
        <dbReference type="ARBA" id="ARBA00022989"/>
    </source>
</evidence>
<evidence type="ECO:0000256" key="4">
    <source>
        <dbReference type="ARBA" id="ARBA00022475"/>
    </source>
</evidence>
<feature type="transmembrane region" description="Helical" evidence="9">
    <location>
        <begin position="22"/>
        <end position="46"/>
    </location>
</feature>
<comment type="similarity">
    <text evidence="2">Belongs to the resistance-nodulation-cell division (RND) (TC 2.A.6) family.</text>
</comment>
<evidence type="ECO:0000313" key="10">
    <source>
        <dbReference type="EMBL" id="MDT0635937.1"/>
    </source>
</evidence>
<dbReference type="Proteomes" id="UP001251857">
    <property type="component" value="Unassembled WGS sequence"/>
</dbReference>
<evidence type="ECO:0000256" key="2">
    <source>
        <dbReference type="ARBA" id="ARBA00010942"/>
    </source>
</evidence>
<keyword evidence="4" id="KW-1003">Cell membrane</keyword>
<feature type="transmembrane region" description="Helical" evidence="9">
    <location>
        <begin position="1037"/>
        <end position="1059"/>
    </location>
</feature>
<keyword evidence="6 9" id="KW-1133">Transmembrane helix</keyword>
<keyword evidence="5 9" id="KW-0812">Transmembrane</keyword>
<dbReference type="Gene3D" id="3.30.70.1320">
    <property type="entry name" value="Multidrug efflux transporter AcrB pore domain like"/>
    <property type="match status" value="1"/>
</dbReference>
<feature type="transmembrane region" description="Helical" evidence="9">
    <location>
        <begin position="367"/>
        <end position="398"/>
    </location>
</feature>
<keyword evidence="7 9" id="KW-0472">Membrane</keyword>
<keyword evidence="11" id="KW-1185">Reference proteome</keyword>
<feature type="transmembrane region" description="Helical" evidence="9">
    <location>
        <begin position="553"/>
        <end position="572"/>
    </location>
</feature>
<dbReference type="SUPFAM" id="SSF82866">
    <property type="entry name" value="Multidrug efflux transporter AcrB transmembrane domain"/>
    <property type="match status" value="2"/>
</dbReference>
<dbReference type="Gene3D" id="3.30.70.1440">
    <property type="entry name" value="Multidrug efflux transporter AcrB pore domain"/>
    <property type="match status" value="1"/>
</dbReference>
<feature type="region of interest" description="Disordered" evidence="8">
    <location>
        <begin position="1066"/>
        <end position="1086"/>
    </location>
</feature>
<dbReference type="Gene3D" id="1.20.1640.10">
    <property type="entry name" value="Multidrug efflux transporter AcrB transmembrane domain"/>
    <property type="match status" value="2"/>
</dbReference>
<dbReference type="NCBIfam" id="TIGR00914">
    <property type="entry name" value="2A0601"/>
    <property type="match status" value="1"/>
</dbReference>
<feature type="transmembrane region" description="Helical" evidence="9">
    <location>
        <begin position="920"/>
        <end position="941"/>
    </location>
</feature>
<evidence type="ECO:0000256" key="8">
    <source>
        <dbReference type="SAM" id="MobiDB-lite"/>
    </source>
</evidence>
<feature type="transmembrane region" description="Helical" evidence="9">
    <location>
        <begin position="410"/>
        <end position="431"/>
    </location>
</feature>
<reference evidence="10 11" key="1">
    <citation type="submission" date="2023-09" db="EMBL/GenBank/DDBJ databases">
        <authorList>
            <person name="Rey-Velasco X."/>
        </authorList>
    </citation>
    <scope>NUCLEOTIDE SEQUENCE [LARGE SCALE GENOMIC DNA]</scope>
    <source>
        <strain evidence="10 11">W335</strain>
    </source>
</reference>
<dbReference type="RefSeq" id="WP_311653832.1">
    <property type="nucleotide sequence ID" value="NZ_JAVRIB010000015.1"/>
</dbReference>
<dbReference type="SUPFAM" id="SSF82693">
    <property type="entry name" value="Multidrug efflux transporter AcrB pore domain, PN1, PN2, PC1 and PC2 subdomains"/>
    <property type="match status" value="2"/>
</dbReference>
<proteinExistence type="inferred from homology"/>
<protein>
    <submittedName>
        <fullName evidence="10">CusA/CzcA family heavy metal efflux RND transporter</fullName>
    </submittedName>
</protein>
<evidence type="ECO:0000313" key="11">
    <source>
        <dbReference type="Proteomes" id="UP001251857"/>
    </source>
</evidence>
<feature type="transmembrane region" description="Helical" evidence="9">
    <location>
        <begin position="947"/>
        <end position="975"/>
    </location>
</feature>
<dbReference type="InterPro" id="IPR004763">
    <property type="entry name" value="CusA-like"/>
</dbReference>
<dbReference type="EMBL" id="JAVRIB010000015">
    <property type="protein sequence ID" value="MDT0635937.1"/>
    <property type="molecule type" value="Genomic_DNA"/>
</dbReference>
<dbReference type="PRINTS" id="PR00702">
    <property type="entry name" value="ACRIFLAVINRP"/>
</dbReference>
<feature type="transmembrane region" description="Helical" evidence="9">
    <location>
        <begin position="1006"/>
        <end position="1025"/>
    </location>
</feature>
<evidence type="ECO:0000256" key="3">
    <source>
        <dbReference type="ARBA" id="ARBA00022448"/>
    </source>
</evidence>
<sequence length="1086" mass="119667">MVDHNKIPPPEDQHGDYRTGPLAGLIAFSARNWLLTLLVVAVASFWGYRSLVNAPLDAIPDLSDVQVIILTDWPGRSPDLVEDQITYPLTTTLLAAPKVKYVRGQSFLGLSFVYVIFEDNTDIYWARSRVLEYLNSASQDLPEGVSPTLGPDATGVGWVYQYALVDKSGNNSLADLRSIQDFNLKYALESVDGVAEVASVGGYEKEYQINVDPNRLASYDIPLQKVIESVRRSNNDVGGRVLEVSGHEQFIRGRGYVKSTADLEKVVLGTNDNGVPIRVSDVANVSLGPALQRGAAELNGEGLTVGGIVVMRYGENALDVIKRVKRRLDEAKASLPDGVEIVPVYDRSGLIERAINTLKVTLTEEMIIVSLVIIVFLLHLRSALVAIITLPIAILLAFIPMYYQGLTANIMSLGGIAVAIGAMVDAAIAIIENVHRRLNVWEADNSERESKPKRTAVIIDAMQEVGPSIFFALLIIAVSFLPVFALEGSEGRLFKPLAFTKTYAMFFAALLSVTLVPALAVLMIRGKIRGDKSWLNRKLVDGYAPVVRFTVRWRWAVVGVAALALVSTVFPFQRLGSEFMPPLNEGSILYMPTALPGMSIAEAQQTLQTMDRELMKFPEVERVFGKAGRSTSATDPAPLSMMEINVQLKPKSQWREGMTWDKLVAEMDEQMRFPGMPNIWWMPIQTRTQMLATGIRSSLGIKVFGPDLSVIESTATDIEQALQADTRTARFTRSAFAERTTGGYFLDFDIDRAAAARHGLNVGDVQDVIVAAIGGKAVSQTVEGRERYDILVRYNRDYRSSVEALERTFVTSASGAQIPITQVADLNFRTGPPMIRNEDGQLVGFVFVDVGDGLGIPNYVERAKQVVAEKVDVPDGYRIAWAGQFESYERAKERLSILVPLTVFLIFFMLYFHRKSLVETLVVMLALPFSLIGAIWLLWFLQYKLSVAVAVGIIAVAGLAVELGLLMMLYLDIAWRQYSADGRMRNRSDLTEAIVDGAAKRLRPKLMTGLALFMGLVPIMLTHGTGADVMKRVAAPMLGGVGTALLMVLIVFPAIFAFWRGRDLSTETQEQHKPNRPPEQPQPSVN</sequence>
<evidence type="ECO:0000256" key="1">
    <source>
        <dbReference type="ARBA" id="ARBA00004651"/>
    </source>
</evidence>
<dbReference type="PANTHER" id="PTHR32063">
    <property type="match status" value="1"/>
</dbReference>
<dbReference type="Gene3D" id="3.30.2090.10">
    <property type="entry name" value="Multidrug efflux transporter AcrB TolC docking domain, DN and DC subdomains"/>
    <property type="match status" value="2"/>
</dbReference>
<gene>
    <name evidence="10" type="ORF">RM532_13360</name>
</gene>
<keyword evidence="3" id="KW-0813">Transport</keyword>
<name>A0ABU3C311_9GAMM</name>
<organism evidence="10 11">
    <name type="scientific">Spectribacter hydrogenoxidans</name>
    <dbReference type="NCBI Taxonomy" id="3075608"/>
    <lineage>
        <taxon>Bacteria</taxon>
        <taxon>Pseudomonadati</taxon>
        <taxon>Pseudomonadota</taxon>
        <taxon>Gammaproteobacteria</taxon>
        <taxon>Salinisphaerales</taxon>
        <taxon>Salinisphaeraceae</taxon>
        <taxon>Spectribacter</taxon>
    </lineage>
</organism>
<dbReference type="Gene3D" id="3.30.70.1430">
    <property type="entry name" value="Multidrug efflux transporter AcrB pore domain"/>
    <property type="match status" value="2"/>
</dbReference>
<dbReference type="Pfam" id="PF00873">
    <property type="entry name" value="ACR_tran"/>
    <property type="match status" value="1"/>
</dbReference>
<dbReference type="InterPro" id="IPR001036">
    <property type="entry name" value="Acrflvin-R"/>
</dbReference>
<feature type="transmembrane region" description="Helical" evidence="9">
    <location>
        <begin position="468"/>
        <end position="485"/>
    </location>
</feature>
<dbReference type="InterPro" id="IPR027463">
    <property type="entry name" value="AcrB_DN_DC_subdom"/>
</dbReference>
<dbReference type="PANTHER" id="PTHR32063:SF19">
    <property type="entry name" value="CATION EFFLUX SYSTEM PROTEIN CUSA"/>
    <property type="match status" value="1"/>
</dbReference>
<comment type="subcellular location">
    <subcellularLocation>
        <location evidence="1">Cell membrane</location>
        <topology evidence="1">Multi-pass membrane protein</topology>
    </subcellularLocation>
</comment>
<evidence type="ECO:0000256" key="9">
    <source>
        <dbReference type="SAM" id="Phobius"/>
    </source>
</evidence>